<proteinExistence type="predicted"/>
<organism evidence="1 2">
    <name type="scientific">Pseudonocardia bannensis</name>
    <dbReference type="NCBI Taxonomy" id="630973"/>
    <lineage>
        <taxon>Bacteria</taxon>
        <taxon>Bacillati</taxon>
        <taxon>Actinomycetota</taxon>
        <taxon>Actinomycetes</taxon>
        <taxon>Pseudonocardiales</taxon>
        <taxon>Pseudonocardiaceae</taxon>
        <taxon>Pseudonocardia</taxon>
    </lineage>
</organism>
<dbReference type="Pfam" id="PF13822">
    <property type="entry name" value="ACC_epsilon"/>
    <property type="match status" value="1"/>
</dbReference>
<dbReference type="Proteomes" id="UP000586918">
    <property type="component" value="Unassembled WGS sequence"/>
</dbReference>
<accession>A0A848DSJ6</accession>
<name>A0A848DSJ6_9PSEU</name>
<protein>
    <submittedName>
        <fullName evidence="1">Acyl-CoA carboxylase subunit epsilon</fullName>
    </submittedName>
</protein>
<dbReference type="InterPro" id="IPR032716">
    <property type="entry name" value="ACC_epsilon"/>
</dbReference>
<dbReference type="AlphaFoldDB" id="A0A848DSJ6"/>
<gene>
    <name evidence="1" type="ORF">HF519_28925</name>
</gene>
<dbReference type="GO" id="GO:0004658">
    <property type="term" value="F:propionyl-CoA carboxylase activity"/>
    <property type="evidence" value="ECO:0007669"/>
    <property type="project" value="InterPro"/>
</dbReference>
<evidence type="ECO:0000313" key="1">
    <source>
        <dbReference type="EMBL" id="NMH95495.1"/>
    </source>
</evidence>
<reference evidence="1 2" key="1">
    <citation type="submission" date="2020-04" db="EMBL/GenBank/DDBJ databases">
        <authorList>
            <person name="Klaysubun C."/>
            <person name="Duangmal K."/>
            <person name="Lipun K."/>
        </authorList>
    </citation>
    <scope>NUCLEOTIDE SEQUENCE [LARGE SCALE GENOMIC DNA]</scope>
    <source>
        <strain evidence="1 2">DSM 45300</strain>
    </source>
</reference>
<keyword evidence="2" id="KW-1185">Reference proteome</keyword>
<dbReference type="GO" id="GO:0003989">
    <property type="term" value="F:acetyl-CoA carboxylase activity"/>
    <property type="evidence" value="ECO:0007669"/>
    <property type="project" value="InterPro"/>
</dbReference>
<sequence>MFRVIRGEPTDAEVAALTVVLAAVAAGSGEAPAAGPRSAWNDPVARLRVPLHPGPGAWAMSAWRR</sequence>
<comment type="caution">
    <text evidence="1">The sequence shown here is derived from an EMBL/GenBank/DDBJ whole genome shotgun (WGS) entry which is preliminary data.</text>
</comment>
<evidence type="ECO:0000313" key="2">
    <source>
        <dbReference type="Proteomes" id="UP000586918"/>
    </source>
</evidence>
<dbReference type="EMBL" id="JAAXKZ010000197">
    <property type="protein sequence ID" value="NMH95495.1"/>
    <property type="molecule type" value="Genomic_DNA"/>
</dbReference>